<evidence type="ECO:0000256" key="11">
    <source>
        <dbReference type="RuleBase" id="RU003357"/>
    </source>
</evidence>
<dbReference type="InterPro" id="IPR000531">
    <property type="entry name" value="Beta-barrel_TonB"/>
</dbReference>
<reference evidence="14 15" key="1">
    <citation type="submission" date="2019-06" db="EMBL/GenBank/DDBJ databases">
        <title>Spirosoma utsteinense sp. nov. isolated from Antarctic ice-free soils.</title>
        <authorList>
            <person name="Tahon G."/>
        </authorList>
    </citation>
    <scope>NUCLEOTIDE SEQUENCE [LARGE SCALE GENOMIC DNA]</scope>
    <source>
        <strain evidence="14 15">LMG 31447</strain>
    </source>
</reference>
<evidence type="ECO:0000256" key="6">
    <source>
        <dbReference type="ARBA" id="ARBA00023077"/>
    </source>
</evidence>
<dbReference type="PANTHER" id="PTHR30069">
    <property type="entry name" value="TONB-DEPENDENT OUTER MEMBRANE RECEPTOR"/>
    <property type="match status" value="1"/>
</dbReference>
<dbReference type="Gene3D" id="2.170.130.10">
    <property type="entry name" value="TonB-dependent receptor, plug domain"/>
    <property type="match status" value="1"/>
</dbReference>
<keyword evidence="4 10" id="KW-0812">Transmembrane</keyword>
<evidence type="ECO:0000256" key="7">
    <source>
        <dbReference type="ARBA" id="ARBA00023136"/>
    </source>
</evidence>
<dbReference type="InterPro" id="IPR036942">
    <property type="entry name" value="Beta-barrel_TonB_sf"/>
</dbReference>
<dbReference type="PROSITE" id="PS52016">
    <property type="entry name" value="TONB_DEPENDENT_REC_3"/>
    <property type="match status" value="1"/>
</dbReference>
<keyword evidence="7 10" id="KW-0472">Membrane</keyword>
<evidence type="ECO:0000256" key="8">
    <source>
        <dbReference type="ARBA" id="ARBA00023170"/>
    </source>
</evidence>
<dbReference type="Proteomes" id="UP000700732">
    <property type="component" value="Unassembled WGS sequence"/>
</dbReference>
<keyword evidence="8" id="KW-0675">Receptor</keyword>
<evidence type="ECO:0000259" key="13">
    <source>
        <dbReference type="Pfam" id="PF07715"/>
    </source>
</evidence>
<dbReference type="InterPro" id="IPR037066">
    <property type="entry name" value="Plug_dom_sf"/>
</dbReference>
<dbReference type="Pfam" id="PF07715">
    <property type="entry name" value="Plug"/>
    <property type="match status" value="1"/>
</dbReference>
<name>A0ABR6WEE6_9BACT</name>
<evidence type="ECO:0000313" key="14">
    <source>
        <dbReference type="EMBL" id="MBC3794659.1"/>
    </source>
</evidence>
<evidence type="ECO:0000256" key="5">
    <source>
        <dbReference type="ARBA" id="ARBA00022729"/>
    </source>
</evidence>
<evidence type="ECO:0000313" key="15">
    <source>
        <dbReference type="Proteomes" id="UP000700732"/>
    </source>
</evidence>
<dbReference type="Gene3D" id="2.40.170.20">
    <property type="entry name" value="TonB-dependent receptor, beta-barrel domain"/>
    <property type="match status" value="1"/>
</dbReference>
<evidence type="ECO:0000256" key="2">
    <source>
        <dbReference type="ARBA" id="ARBA00022448"/>
    </source>
</evidence>
<comment type="subcellular location">
    <subcellularLocation>
        <location evidence="1 10">Cell outer membrane</location>
        <topology evidence="1 10">Multi-pass membrane protein</topology>
    </subcellularLocation>
</comment>
<dbReference type="PANTHER" id="PTHR30069:SF29">
    <property type="entry name" value="HEMOGLOBIN AND HEMOGLOBIN-HAPTOGLOBIN-BINDING PROTEIN 1-RELATED"/>
    <property type="match status" value="1"/>
</dbReference>
<keyword evidence="6 11" id="KW-0798">TonB box</keyword>
<dbReference type="InterPro" id="IPR012910">
    <property type="entry name" value="Plug_dom"/>
</dbReference>
<evidence type="ECO:0000256" key="4">
    <source>
        <dbReference type="ARBA" id="ARBA00022692"/>
    </source>
</evidence>
<evidence type="ECO:0008006" key="16">
    <source>
        <dbReference type="Google" id="ProtNLM"/>
    </source>
</evidence>
<sequence length="694" mass="78431">MSRQPTLKGPLTVRLKPDIAILNAVTVKQSTGKDTYDEATMGRFVVPLDMVKKAPALLGENDILKTIQLLPGVQSGSEGTVGLNVRGGSPDQNLVLLDGIPLYNLNHLFGFFSVINTDAVAQAEFLKGSIPARYGGRLSSVLDITMREGDLQHWKGNFSLSPIAGRLTVEGPIKKDVGSVLVSARRTWLDALYWLGDKVAGNSNSSGYGFYDLNAKVNYKLGSKDRLYLSFYTGSDAFGTKNSLSSANYSNTFDWGNRTLGLRWNHVYTNRLFGNVTASSTNFKYNLSEEYQAENRFYVNRVRSGIRDLSLRADFDYFATPNHTIRFGGGYVNHTFNPEIRQFRASTADTTYAPTPPIVTNEVSAYAEDDWTLSRRLRANVGVHYANQLVDGRTWHSVQPRLSARYLLGQQSALKVSYNQMTQFLHLLTNSSVGLPTDLWVPVTNRIPPEQADWWSVGYSKTLRKDWNISVEAYYKRFRNVLDYKEGTTFLNNFNTAWYDRVSIGRGTSYGAEFYAEKSAGRTKGWVSYTLSWTDRQFDDINGGKPFPFKFDRRHNLAIVASHELSKNKTLSANFIFNTGTALTVTGNRYPGAIPGSDLVSQATTNPLAWQASAFYDNLPDFNERNNFRTPAYHRLDVSYRTTKQKRHGQRSWIISCYNVYNRLNPFYLYYDKAQLKQFTLFPAIPSVAYQYDF</sequence>
<gene>
    <name evidence="14" type="ORF">FH603_5189</name>
</gene>
<proteinExistence type="inferred from homology"/>
<keyword evidence="5" id="KW-0732">Signal</keyword>
<accession>A0ABR6WEE6</accession>
<protein>
    <recommendedName>
        <fullName evidence="16">TonB-dependent receptor</fullName>
    </recommendedName>
</protein>
<comment type="similarity">
    <text evidence="10 11">Belongs to the TonB-dependent receptor family.</text>
</comment>
<organism evidence="14 15">
    <name type="scientific">Spirosoma utsteinense</name>
    <dbReference type="NCBI Taxonomy" id="2585773"/>
    <lineage>
        <taxon>Bacteria</taxon>
        <taxon>Pseudomonadati</taxon>
        <taxon>Bacteroidota</taxon>
        <taxon>Cytophagia</taxon>
        <taxon>Cytophagales</taxon>
        <taxon>Cytophagaceae</taxon>
        <taxon>Spirosoma</taxon>
    </lineage>
</organism>
<evidence type="ECO:0000256" key="1">
    <source>
        <dbReference type="ARBA" id="ARBA00004571"/>
    </source>
</evidence>
<evidence type="ECO:0000256" key="3">
    <source>
        <dbReference type="ARBA" id="ARBA00022452"/>
    </source>
</evidence>
<dbReference type="EMBL" id="VFIA01000053">
    <property type="protein sequence ID" value="MBC3794659.1"/>
    <property type="molecule type" value="Genomic_DNA"/>
</dbReference>
<keyword evidence="15" id="KW-1185">Reference proteome</keyword>
<dbReference type="SUPFAM" id="SSF56935">
    <property type="entry name" value="Porins"/>
    <property type="match status" value="1"/>
</dbReference>
<dbReference type="InterPro" id="IPR039426">
    <property type="entry name" value="TonB-dep_rcpt-like"/>
</dbReference>
<dbReference type="Pfam" id="PF00593">
    <property type="entry name" value="TonB_dep_Rec_b-barrel"/>
    <property type="match status" value="1"/>
</dbReference>
<evidence type="ECO:0000256" key="10">
    <source>
        <dbReference type="PROSITE-ProRule" id="PRU01360"/>
    </source>
</evidence>
<evidence type="ECO:0000256" key="9">
    <source>
        <dbReference type="ARBA" id="ARBA00023237"/>
    </source>
</evidence>
<feature type="domain" description="TonB-dependent receptor plug" evidence="13">
    <location>
        <begin position="60"/>
        <end position="137"/>
    </location>
</feature>
<evidence type="ECO:0000259" key="12">
    <source>
        <dbReference type="Pfam" id="PF00593"/>
    </source>
</evidence>
<keyword evidence="2 10" id="KW-0813">Transport</keyword>
<comment type="caution">
    <text evidence="14">The sequence shown here is derived from an EMBL/GenBank/DDBJ whole genome shotgun (WGS) entry which is preliminary data.</text>
</comment>
<feature type="domain" description="TonB-dependent receptor-like beta-barrel" evidence="12">
    <location>
        <begin position="200"/>
        <end position="643"/>
    </location>
</feature>
<keyword evidence="9 10" id="KW-0998">Cell outer membrane</keyword>
<keyword evidence="3 10" id="KW-1134">Transmembrane beta strand</keyword>